<feature type="region of interest" description="Disordered" evidence="1">
    <location>
        <begin position="147"/>
        <end position="208"/>
    </location>
</feature>
<feature type="signal peptide" evidence="2">
    <location>
        <begin position="1"/>
        <end position="16"/>
    </location>
</feature>
<evidence type="ECO:0000256" key="1">
    <source>
        <dbReference type="SAM" id="MobiDB-lite"/>
    </source>
</evidence>
<protein>
    <submittedName>
        <fullName evidence="3">Uncharacterized protein</fullName>
    </submittedName>
</protein>
<feature type="region of interest" description="Disordered" evidence="1">
    <location>
        <begin position="70"/>
        <end position="115"/>
    </location>
</feature>
<feature type="compositionally biased region" description="Gly residues" evidence="1">
    <location>
        <begin position="282"/>
        <end position="292"/>
    </location>
</feature>
<evidence type="ECO:0000256" key="2">
    <source>
        <dbReference type="SAM" id="SignalP"/>
    </source>
</evidence>
<keyword evidence="4" id="KW-1185">Reference proteome</keyword>
<keyword evidence="2" id="KW-0732">Signal</keyword>
<feature type="compositionally biased region" description="Low complexity" evidence="1">
    <location>
        <begin position="153"/>
        <end position="162"/>
    </location>
</feature>
<dbReference type="Proteomes" id="UP001172159">
    <property type="component" value="Unassembled WGS sequence"/>
</dbReference>
<feature type="compositionally biased region" description="Low complexity" evidence="1">
    <location>
        <begin position="99"/>
        <end position="109"/>
    </location>
</feature>
<feature type="compositionally biased region" description="Basic residues" evidence="1">
    <location>
        <begin position="88"/>
        <end position="98"/>
    </location>
</feature>
<proteinExistence type="predicted"/>
<accession>A0AA39ZVF1</accession>
<evidence type="ECO:0000313" key="4">
    <source>
        <dbReference type="Proteomes" id="UP001172159"/>
    </source>
</evidence>
<organism evidence="3 4">
    <name type="scientific">Apiosordaria backusii</name>
    <dbReference type="NCBI Taxonomy" id="314023"/>
    <lineage>
        <taxon>Eukaryota</taxon>
        <taxon>Fungi</taxon>
        <taxon>Dikarya</taxon>
        <taxon>Ascomycota</taxon>
        <taxon>Pezizomycotina</taxon>
        <taxon>Sordariomycetes</taxon>
        <taxon>Sordariomycetidae</taxon>
        <taxon>Sordariales</taxon>
        <taxon>Lasiosphaeriaceae</taxon>
        <taxon>Apiosordaria</taxon>
    </lineage>
</organism>
<name>A0AA39ZVF1_9PEZI</name>
<dbReference type="EMBL" id="JAUKTV010000021">
    <property type="protein sequence ID" value="KAK0704265.1"/>
    <property type="molecule type" value="Genomic_DNA"/>
</dbReference>
<evidence type="ECO:0000313" key="3">
    <source>
        <dbReference type="EMBL" id="KAK0704265.1"/>
    </source>
</evidence>
<feature type="region of interest" description="Disordered" evidence="1">
    <location>
        <begin position="268"/>
        <end position="295"/>
    </location>
</feature>
<gene>
    <name evidence="3" type="ORF">B0T21DRAFT_416605</name>
</gene>
<reference evidence="3" key="1">
    <citation type="submission" date="2023-06" db="EMBL/GenBank/DDBJ databases">
        <title>Genome-scale phylogeny and comparative genomics of the fungal order Sordariales.</title>
        <authorList>
            <consortium name="Lawrence Berkeley National Laboratory"/>
            <person name="Hensen N."/>
            <person name="Bonometti L."/>
            <person name="Westerberg I."/>
            <person name="Brannstrom I.O."/>
            <person name="Guillou S."/>
            <person name="Cros-Aarteil S."/>
            <person name="Calhoun S."/>
            <person name="Haridas S."/>
            <person name="Kuo A."/>
            <person name="Mondo S."/>
            <person name="Pangilinan J."/>
            <person name="Riley R."/>
            <person name="Labutti K."/>
            <person name="Andreopoulos B."/>
            <person name="Lipzen A."/>
            <person name="Chen C."/>
            <person name="Yanf M."/>
            <person name="Daum C."/>
            <person name="Ng V."/>
            <person name="Clum A."/>
            <person name="Steindorff A."/>
            <person name="Ohm R."/>
            <person name="Martin F."/>
            <person name="Silar P."/>
            <person name="Natvig D."/>
            <person name="Lalanne C."/>
            <person name="Gautier V."/>
            <person name="Ament-Velasquez S.L."/>
            <person name="Kruys A."/>
            <person name="Hutchinson M.I."/>
            <person name="Powell A.J."/>
            <person name="Barry K."/>
            <person name="Miller A.N."/>
            <person name="Grigoriev I.V."/>
            <person name="Debuchy R."/>
            <person name="Gladieux P."/>
            <person name="Thoren M.H."/>
            <person name="Johannesson H."/>
        </authorList>
    </citation>
    <scope>NUCLEOTIDE SEQUENCE</scope>
    <source>
        <strain evidence="3">CBS 540.89</strain>
    </source>
</reference>
<feature type="chain" id="PRO_5041408908" evidence="2">
    <location>
        <begin position="17"/>
        <end position="350"/>
    </location>
</feature>
<sequence length="350" mass="35248">MKHTTALIALVGLTGAVRIPRPASIKTNANNNWNNNAGGTFLGNVAGGVASGGILLGVEQVLNQNDQKGTEQNVNAAQAPQKRDPRLRMKPSRKRLSRRPASAPAAPKAENGGGGIGGFAKDVAANVVSDTIINRIEDVVDVVQGGAAGGGQDEATGDVQGEAAGGGQEAVVDGGQEGAPAQKRDLRGKSKPSLVHPSPASPSSAPEKRDLLDLSALAKLLEATTLLPGEDSELVLEDGTDDTAGAVVQKRNTQDELDDDVNLELIEARDPRFGRGRKPSRGGAGGRGGTEPSGGLSIGSSIGNFAGNVAGNVAAGGILLGVEKAINGGGQASVEITPPSAEASEQAVAK</sequence>
<dbReference type="AlphaFoldDB" id="A0AA39ZVF1"/>
<comment type="caution">
    <text evidence="3">The sequence shown here is derived from an EMBL/GenBank/DDBJ whole genome shotgun (WGS) entry which is preliminary data.</text>
</comment>
<feature type="region of interest" description="Disordered" evidence="1">
    <location>
        <begin position="330"/>
        <end position="350"/>
    </location>
</feature>